<feature type="compositionally biased region" description="Pro residues" evidence="4">
    <location>
        <begin position="270"/>
        <end position="280"/>
    </location>
</feature>
<reference evidence="6 7" key="1">
    <citation type="submission" date="2024-02" db="EMBL/GenBank/DDBJ databases">
        <title>Deinococcus aluminii NBRC 112889.</title>
        <authorList>
            <person name="Ichikawa N."/>
            <person name="Katano-Makiyama Y."/>
            <person name="Hidaka K."/>
        </authorList>
    </citation>
    <scope>NUCLEOTIDE SEQUENCE [LARGE SCALE GENOMIC DNA]</scope>
    <source>
        <strain evidence="6 7">NBRC 112889</strain>
    </source>
</reference>
<dbReference type="Pfam" id="PF05157">
    <property type="entry name" value="MshEN"/>
    <property type="match status" value="1"/>
</dbReference>
<comment type="caution">
    <text evidence="6">The sequence shown here is derived from an EMBL/GenBank/DDBJ whole genome shotgun (WGS) entry which is preliminary data.</text>
</comment>
<dbReference type="PANTHER" id="PTHR30258">
    <property type="entry name" value="TYPE II SECRETION SYSTEM PROTEIN GSPE-RELATED"/>
    <property type="match status" value="1"/>
</dbReference>
<evidence type="ECO:0000256" key="3">
    <source>
        <dbReference type="ARBA" id="ARBA00022840"/>
    </source>
</evidence>
<dbReference type="CDD" id="cd01129">
    <property type="entry name" value="PulE-GspE-like"/>
    <property type="match status" value="1"/>
</dbReference>
<evidence type="ECO:0000256" key="1">
    <source>
        <dbReference type="ARBA" id="ARBA00006611"/>
    </source>
</evidence>
<dbReference type="Gene3D" id="3.40.50.300">
    <property type="entry name" value="P-loop containing nucleotide triphosphate hydrolases"/>
    <property type="match status" value="1"/>
</dbReference>
<evidence type="ECO:0000313" key="6">
    <source>
        <dbReference type="EMBL" id="GAA5533948.1"/>
    </source>
</evidence>
<feature type="region of interest" description="Disordered" evidence="4">
    <location>
        <begin position="152"/>
        <end position="304"/>
    </location>
</feature>
<feature type="compositionally biased region" description="Low complexity" evidence="4">
    <location>
        <begin position="214"/>
        <end position="231"/>
    </location>
</feature>
<name>A0ABP9XH45_9DEIO</name>
<accession>A0ABP9XH45</accession>
<dbReference type="SUPFAM" id="SSF52540">
    <property type="entry name" value="P-loop containing nucleoside triphosphate hydrolases"/>
    <property type="match status" value="1"/>
</dbReference>
<dbReference type="PROSITE" id="PS00662">
    <property type="entry name" value="T2SP_E"/>
    <property type="match status" value="1"/>
</dbReference>
<dbReference type="InterPro" id="IPR007831">
    <property type="entry name" value="T2SS_GspE_N"/>
</dbReference>
<dbReference type="PANTHER" id="PTHR30258:SF1">
    <property type="entry name" value="PROTEIN TRANSPORT PROTEIN HOFB HOMOLOG"/>
    <property type="match status" value="1"/>
</dbReference>
<feature type="domain" description="Bacterial type II secretion system protein E" evidence="5">
    <location>
        <begin position="673"/>
        <end position="687"/>
    </location>
</feature>
<dbReference type="InterPro" id="IPR001482">
    <property type="entry name" value="T2SS/T4SS_dom"/>
</dbReference>
<gene>
    <name evidence="6" type="ORF">Dalu01_02356</name>
</gene>
<evidence type="ECO:0000313" key="7">
    <source>
        <dbReference type="Proteomes" id="UP001404956"/>
    </source>
</evidence>
<dbReference type="InterPro" id="IPR027417">
    <property type="entry name" value="P-loop_NTPase"/>
</dbReference>
<protein>
    <recommendedName>
        <fullName evidence="5">Bacterial type II secretion system protein E domain-containing protein</fullName>
    </recommendedName>
</protein>
<sequence>MKKQTFGDHVRTEGKLGIIQVGRLRVPGHLQKQPQREQDAYVLERARSFLPEDTIERALQKSGVRRADHATKVIDAGRGIVEAKAGEATVRASSNPFQEDGLLYLPPDALVIAPPPIRPQEPAWIAPPSQQGEEEYRPPVDLAALAAEVPAPVQPDPSHEVEAPRGPDTPLSPATVPQAAVPALADPTEAPLPGEQTGMTLTPPLDVPAPLPQTATLLAPSSPPAQAASPVPATPEPAPAPTPETGGPTSLTSAPEVRPTPSVPPKEQVTPPPTPAPLTAPDPLRGQADPTPAAPRPFPKRERARRMTTGEALMQLGYGDVQTSELSDPRLEQTLVKSGRINEEQAFRALALARDLTFVDADTDPPRPEIAHLLDEHTCTTNRVFPYRLEDGTFYVLTDMPQREMVIRTTVSERSGQPHVELLLTTSTVLEQLIRDAYTAHTTLRDLAQEIQEGGAPTPEVDLDGDDNAVKRFVRDIITAGVSRGASDIHFEPTDAGLRVRYRIDKRLRLATTDTVNKNGMGNVIRVLKLMAHMDVGNNREPQDNRITLRLGTRRINLRASSMPLSEGHEKIVLRILRDAGDIPEIEGLHMHPRTLDRFRQLIGQPDGMVLVTGPTGSGKSFTLYSALKRIASEENNVQTLEDPIEYQLPGINQAQMNDLSGYTFARALRTAMRQDPDVILVGEIRDEETARVAIAAANTGHLLLSTLHTNDAPSAVQRLRNIGVEDYNIAPALRGVLAQRLVPRVCPHCSTEAPLPEHVRGALRDARLPVDGTARRANPEGCSRCERGRRGLIPVHELLVIDAHQRDLISGHASTDDVRAAALRSGMLDLITDGYVKAAQGLVDVDDLESVVNSDLDLTPAHA</sequence>
<dbReference type="PRINTS" id="PR01217">
    <property type="entry name" value="PRICHEXTENSN"/>
</dbReference>
<proteinExistence type="inferred from homology"/>
<dbReference type="SUPFAM" id="SSF160246">
    <property type="entry name" value="EspE N-terminal domain-like"/>
    <property type="match status" value="1"/>
</dbReference>
<dbReference type="RefSeq" id="WP_345454828.1">
    <property type="nucleotide sequence ID" value="NZ_BAABRV010000005.1"/>
</dbReference>
<evidence type="ECO:0000256" key="2">
    <source>
        <dbReference type="ARBA" id="ARBA00022741"/>
    </source>
</evidence>
<dbReference type="Proteomes" id="UP001404956">
    <property type="component" value="Unassembled WGS sequence"/>
</dbReference>
<dbReference type="EMBL" id="BAABRV010000005">
    <property type="protein sequence ID" value="GAA5533948.1"/>
    <property type="molecule type" value="Genomic_DNA"/>
</dbReference>
<evidence type="ECO:0000259" key="5">
    <source>
        <dbReference type="PROSITE" id="PS00662"/>
    </source>
</evidence>
<dbReference type="Pfam" id="PF00437">
    <property type="entry name" value="T2SSE"/>
    <property type="match status" value="1"/>
</dbReference>
<feature type="compositionally biased region" description="Pro residues" evidence="4">
    <location>
        <begin position="232"/>
        <end position="242"/>
    </location>
</feature>
<keyword evidence="7" id="KW-1185">Reference proteome</keyword>
<evidence type="ECO:0000256" key="4">
    <source>
        <dbReference type="SAM" id="MobiDB-lite"/>
    </source>
</evidence>
<dbReference type="Gene3D" id="3.30.450.90">
    <property type="match status" value="1"/>
</dbReference>
<keyword evidence="2" id="KW-0547">Nucleotide-binding</keyword>
<comment type="similarity">
    <text evidence="1">Belongs to the GSP E family.</text>
</comment>
<dbReference type="InterPro" id="IPR037257">
    <property type="entry name" value="T2SS_E_N_sf"/>
</dbReference>
<keyword evidence="3" id="KW-0067">ATP-binding</keyword>
<organism evidence="6 7">
    <name type="scientific">Deinococcus aluminii</name>
    <dbReference type="NCBI Taxonomy" id="1656885"/>
    <lineage>
        <taxon>Bacteria</taxon>
        <taxon>Thermotogati</taxon>
        <taxon>Deinococcota</taxon>
        <taxon>Deinococci</taxon>
        <taxon>Deinococcales</taxon>
        <taxon>Deinococcaceae</taxon>
        <taxon>Deinococcus</taxon>
    </lineage>
</organism>